<dbReference type="InterPro" id="IPR000639">
    <property type="entry name" value="Epox_hydrolase-like"/>
</dbReference>
<dbReference type="PANTHER" id="PTHR43194">
    <property type="entry name" value="HYDROLASE ALPHA/BETA FOLD FAMILY"/>
    <property type="match status" value="1"/>
</dbReference>
<reference evidence="2 3" key="1">
    <citation type="submission" date="2018-07" db="EMBL/GenBank/DDBJ databases">
        <title>Genomic Encyclopedia of Type Strains, Phase IV (KMG-IV): sequencing the most valuable type-strain genomes for metagenomic binning, comparative biology and taxonomic classification.</title>
        <authorList>
            <person name="Goeker M."/>
        </authorList>
    </citation>
    <scope>NUCLEOTIDE SEQUENCE [LARGE SCALE GENOMIC DNA]</scope>
    <source>
        <strain evidence="2 3">DSM 44952</strain>
    </source>
</reference>
<dbReference type="Gene3D" id="3.40.50.1820">
    <property type="entry name" value="alpha/beta hydrolase"/>
    <property type="match status" value="1"/>
</dbReference>
<gene>
    <name evidence="2" type="ORF">DFR68_107369</name>
</gene>
<dbReference type="GO" id="GO:0003824">
    <property type="term" value="F:catalytic activity"/>
    <property type="evidence" value="ECO:0007669"/>
    <property type="project" value="InterPro"/>
</dbReference>
<keyword evidence="3" id="KW-1185">Reference proteome</keyword>
<dbReference type="InterPro" id="IPR029058">
    <property type="entry name" value="AB_hydrolase_fold"/>
</dbReference>
<dbReference type="PRINTS" id="PR00111">
    <property type="entry name" value="ABHYDROLASE"/>
</dbReference>
<dbReference type="AlphaFoldDB" id="A0A370H015"/>
<dbReference type="Proteomes" id="UP000255355">
    <property type="component" value="Unassembled WGS sequence"/>
</dbReference>
<dbReference type="InterPro" id="IPR050228">
    <property type="entry name" value="Carboxylesterase_BioH"/>
</dbReference>
<feature type="domain" description="AB hydrolase-1" evidence="1">
    <location>
        <begin position="40"/>
        <end position="274"/>
    </location>
</feature>
<dbReference type="PRINTS" id="PR00412">
    <property type="entry name" value="EPOXHYDRLASE"/>
</dbReference>
<dbReference type="SUPFAM" id="SSF53474">
    <property type="entry name" value="alpha/beta-Hydrolases"/>
    <property type="match status" value="1"/>
</dbReference>
<accession>A0A370H015</accession>
<comment type="caution">
    <text evidence="2">The sequence shown here is derived from an EMBL/GenBank/DDBJ whole genome shotgun (WGS) entry which is preliminary data.</text>
</comment>
<dbReference type="EMBL" id="QQAZ01000007">
    <property type="protein sequence ID" value="RDI49241.1"/>
    <property type="molecule type" value="Genomic_DNA"/>
</dbReference>
<protein>
    <submittedName>
        <fullName evidence="2">Pimeloyl-ACP methyl ester carboxylesterase</fullName>
    </submittedName>
</protein>
<proteinExistence type="predicted"/>
<evidence type="ECO:0000313" key="2">
    <source>
        <dbReference type="EMBL" id="RDI49241.1"/>
    </source>
</evidence>
<evidence type="ECO:0000313" key="3">
    <source>
        <dbReference type="Proteomes" id="UP000255355"/>
    </source>
</evidence>
<dbReference type="InterPro" id="IPR000073">
    <property type="entry name" value="AB_hydrolase_1"/>
</dbReference>
<name>A0A370H015_9NOCA</name>
<dbReference type="PANTHER" id="PTHR43194:SF5">
    <property type="entry name" value="PIMELOYL-[ACYL-CARRIER PROTEIN] METHYL ESTER ESTERASE"/>
    <property type="match status" value="1"/>
</dbReference>
<sequence length="293" mass="31646">MEKSQFTYYLESAVRTAWNLAERIHVTGGEVAAGRFGDGPPVVLVHGTPASSYLWRNVVPELAQRHTVYVWDLLGYGDSRLAADAAPSIALQARTLAELVEHWALDAPALVGHDIGGGVVMRAHLVEQVPARGLALLDAAVLGPWNTAFTEHMQGHAEAYRTMPPDVFADIIGPRLRTATHRPLSDADLSAYLAPWHGPDGQQRWIDQVVAVDHTDTAAAVARLGEVTAPTLVLWGEKDRWLTPDTGARLATAIADARFETIPGAGHFIAEDRPRATATALTRFLALLSEPIG</sequence>
<dbReference type="Pfam" id="PF00561">
    <property type="entry name" value="Abhydrolase_1"/>
    <property type="match status" value="1"/>
</dbReference>
<organism evidence="2 3">
    <name type="scientific">Nocardia mexicana</name>
    <dbReference type="NCBI Taxonomy" id="279262"/>
    <lineage>
        <taxon>Bacteria</taxon>
        <taxon>Bacillati</taxon>
        <taxon>Actinomycetota</taxon>
        <taxon>Actinomycetes</taxon>
        <taxon>Mycobacteriales</taxon>
        <taxon>Nocardiaceae</taxon>
        <taxon>Nocardia</taxon>
    </lineage>
</organism>
<evidence type="ECO:0000259" key="1">
    <source>
        <dbReference type="Pfam" id="PF00561"/>
    </source>
</evidence>
<dbReference type="STRING" id="1210089.GCA_001613165_00859"/>